<dbReference type="EMBL" id="FNIC01000010">
    <property type="protein sequence ID" value="SDO58549.1"/>
    <property type="molecule type" value="Genomic_DNA"/>
</dbReference>
<dbReference type="CDD" id="cd12913">
    <property type="entry name" value="PDC1_MCP_like"/>
    <property type="match status" value="1"/>
</dbReference>
<accession>A0A1H0KRI5</accession>
<dbReference type="STRING" id="1005944.SAMN05192576_0112"/>
<dbReference type="Proteomes" id="UP000199004">
    <property type="component" value="Unassembled WGS sequence"/>
</dbReference>
<dbReference type="RefSeq" id="WP_091026845.1">
    <property type="nucleotide sequence ID" value="NZ_BKAE01000015.1"/>
</dbReference>
<dbReference type="Pfam" id="PF22673">
    <property type="entry name" value="MCP-like_PDC_1"/>
    <property type="match status" value="1"/>
</dbReference>
<dbReference type="Gene3D" id="3.30.450.20">
    <property type="entry name" value="PAS domain"/>
    <property type="match status" value="1"/>
</dbReference>
<dbReference type="OrthoDB" id="8687362at2"/>
<organism evidence="1 2">
    <name type="scientific">Nocardioides szechwanensis</name>
    <dbReference type="NCBI Taxonomy" id="1005944"/>
    <lineage>
        <taxon>Bacteria</taxon>
        <taxon>Bacillati</taxon>
        <taxon>Actinomycetota</taxon>
        <taxon>Actinomycetes</taxon>
        <taxon>Propionibacteriales</taxon>
        <taxon>Nocardioidaceae</taxon>
        <taxon>Nocardioides</taxon>
    </lineage>
</organism>
<gene>
    <name evidence="1" type="ORF">SAMN05192576_0112</name>
</gene>
<evidence type="ECO:0008006" key="3">
    <source>
        <dbReference type="Google" id="ProtNLM"/>
    </source>
</evidence>
<evidence type="ECO:0000313" key="1">
    <source>
        <dbReference type="EMBL" id="SDO58549.1"/>
    </source>
</evidence>
<keyword evidence="2" id="KW-1185">Reference proteome</keyword>
<dbReference type="AlphaFoldDB" id="A0A1H0KRI5"/>
<name>A0A1H0KRI5_9ACTN</name>
<sequence length="234" mass="25247">MSPQTPPDVERVRYAVEDVVSHALDLVDRIVAAVQPVLAAQPAPRRSDLAVVEPVVAPVLADLDQPVQGAGFVAAVGLLEDARWWLEWFARDPDGRVQRLVTHSEPQAMGFYDYESLPWYLVPSTTGRPHVTGPYVDYVCTEEYTLTFSSPVMVGDRFLGVAGADIAVKSAEQRLLPALCAADRRLAVVNDDGRILSSNDGRHVCGDLLPDADARADAAHPVAGVPLSIVTLSD</sequence>
<evidence type="ECO:0000313" key="2">
    <source>
        <dbReference type="Proteomes" id="UP000199004"/>
    </source>
</evidence>
<proteinExistence type="predicted"/>
<protein>
    <recommendedName>
        <fullName evidence="3">Cache domain-containing protein</fullName>
    </recommendedName>
</protein>
<reference evidence="1 2" key="1">
    <citation type="submission" date="2016-10" db="EMBL/GenBank/DDBJ databases">
        <authorList>
            <person name="de Groot N.N."/>
        </authorList>
    </citation>
    <scope>NUCLEOTIDE SEQUENCE [LARGE SCALE GENOMIC DNA]</scope>
    <source>
        <strain evidence="1 2">CGMCC 1.11147</strain>
    </source>
</reference>